<reference evidence="1" key="1">
    <citation type="submission" date="2020-04" db="EMBL/GenBank/DDBJ databases">
        <authorList>
            <person name="Chiriac C."/>
            <person name="Salcher M."/>
            <person name="Ghai R."/>
            <person name="Kavagutti S V."/>
        </authorList>
    </citation>
    <scope>NUCLEOTIDE SEQUENCE</scope>
</reference>
<dbReference type="InterPro" id="IPR027417">
    <property type="entry name" value="P-loop_NTPase"/>
</dbReference>
<dbReference type="EMBL" id="LR796757">
    <property type="protein sequence ID" value="CAB4163674.1"/>
    <property type="molecule type" value="Genomic_DNA"/>
</dbReference>
<sequence>MIPQANQTDITNHLYVMFGLIPNEGWVNLRGIGEKGTDKEGLFREDKFIDLSMGQQPQALIDEVTRNVERWSSNGIGCFIVPAILSDPKGTSKNVRSFRSVVVDLDSGEIDKKVEYLWHAIGEPTAVVHSGGEIDGQLKRHLWWTLAEPTEDVGEVVKLRHELALKAGGDLQFGLGVDSNPFGRAHQPVRIAGSIHNKNGKPKPVTLSLTETIHDLGTLKAAVLRAPYAFGAAPAALELPAQAKAPREPIVFTEQVFEGGTDKNRWGQFNRVAGHYIRCARRGEITIEKALELTEGWVLTQMLPAWPAEKIRAEFTGLLNKDTATNGPMLPAKEVKPTTLVLADWEVNKWAPFGSTGTREFLVDKLIFNSLLQMLVAEGGAGKSYLLLDLALKVSAWTPGSGLTWLGHEVKDGGTVVYFTTEDDVNELKIRFGEIDPDNLRAVAGKKLIVVPLSQAGGAFPLVEYDPHTREPRASRRWKETRDALMAIPDLRLFIVDTLNSVMHGDENAAVIANEFIREVNALAHPMSIPVVASHHVRKAGDEPIRNTDDMKEAIRGSSALISGFRAGIGIWACPDQDRRLIAMDLPIKKKALWKAGIIKQNNPEYLEGELTLYRTPCGLLENVTALDPYASGNMNEHKAWLLLAIQEAATAGHPFSNATKNAGSGLYKRRHELPPIFSRTGPNELARIVEELLLSKQITSCAARGSKEKKWLDLPTGPFARDESGAELEGGAFTPPNWNRWHFDEELTICTTKPKNTHE</sequence>
<dbReference type="Pfam" id="PF13481">
    <property type="entry name" value="AAA_25"/>
    <property type="match status" value="1"/>
</dbReference>
<name>A0A6J5LWD8_9CAUD</name>
<proteinExistence type="predicted"/>
<evidence type="ECO:0000313" key="1">
    <source>
        <dbReference type="EMBL" id="CAB4138944.1"/>
    </source>
</evidence>
<protein>
    <submittedName>
        <fullName evidence="1">AAA domain containing protein</fullName>
    </submittedName>
</protein>
<accession>A0A6J5LWD8</accession>
<dbReference type="SUPFAM" id="SSF52540">
    <property type="entry name" value="P-loop containing nucleoside triphosphate hydrolases"/>
    <property type="match status" value="1"/>
</dbReference>
<gene>
    <name evidence="1" type="ORF">UFOVP339_6</name>
    <name evidence="2" type="ORF">UFOVP807_35</name>
</gene>
<evidence type="ECO:0000313" key="2">
    <source>
        <dbReference type="EMBL" id="CAB4163674.1"/>
    </source>
</evidence>
<dbReference type="EMBL" id="LR796355">
    <property type="protein sequence ID" value="CAB4138944.1"/>
    <property type="molecule type" value="Genomic_DNA"/>
</dbReference>
<organism evidence="1">
    <name type="scientific">uncultured Caudovirales phage</name>
    <dbReference type="NCBI Taxonomy" id="2100421"/>
    <lineage>
        <taxon>Viruses</taxon>
        <taxon>Duplodnaviria</taxon>
        <taxon>Heunggongvirae</taxon>
        <taxon>Uroviricota</taxon>
        <taxon>Caudoviricetes</taxon>
        <taxon>Peduoviridae</taxon>
        <taxon>Maltschvirus</taxon>
        <taxon>Maltschvirus maltsch</taxon>
    </lineage>
</organism>
<dbReference type="Gene3D" id="3.40.50.300">
    <property type="entry name" value="P-loop containing nucleotide triphosphate hydrolases"/>
    <property type="match status" value="1"/>
</dbReference>